<comment type="caution">
    <text evidence="4">The sequence shown here is derived from an EMBL/GenBank/DDBJ whole genome shotgun (WGS) entry which is preliminary data.</text>
</comment>
<evidence type="ECO:0000256" key="1">
    <source>
        <dbReference type="SAM" id="MobiDB-lite"/>
    </source>
</evidence>
<protein>
    <submittedName>
        <fullName evidence="4">Uncharacterized protein</fullName>
    </submittedName>
</protein>
<reference evidence="4" key="1">
    <citation type="journal article" date="2022" name="bioRxiv">
        <title>Genomics of Preaxostyla Flagellates Illuminates Evolutionary Transitions and the Path Towards Mitochondrial Loss.</title>
        <authorList>
            <person name="Novak L.V.F."/>
            <person name="Treitli S.C."/>
            <person name="Pyrih J."/>
            <person name="Halakuc P."/>
            <person name="Pipaliya S.V."/>
            <person name="Vacek V."/>
            <person name="Brzon O."/>
            <person name="Soukal P."/>
            <person name="Eme L."/>
            <person name="Dacks J.B."/>
            <person name="Karnkowska A."/>
            <person name="Elias M."/>
            <person name="Hampl V."/>
        </authorList>
    </citation>
    <scope>NUCLEOTIDE SEQUENCE</scope>
    <source>
        <strain evidence="4">RCP-MX</strain>
    </source>
</reference>
<feature type="region of interest" description="Disordered" evidence="1">
    <location>
        <begin position="181"/>
        <end position="233"/>
    </location>
</feature>
<sequence length="558" mass="59426">MIHVILANKLPRHFGFSFRIVAFVLLVATACVSAHPAKSFDFSSLSSVPDASIDDDSSRSVPVGATTGSSDIRYCNADVDCRTSGDINASCTAALITVEGVVTRVWSCLCSSGFAGGGAGKSPCTRGEDTTRIFVLPAWVIYAVAGGGGGLVAIVAAVIIVVVIMKRRRGKRVAMITQAAPTPALQPRSSQSDAVSTPPTASASPPPVKQPAFTPPPPASPLLGPHPPAGLADPTLVMVATTGGVEQTSKDQEADRDAALTPAPPAVPSGAPTGSSDGMVIATTTQGQYCPPSHWPPPWPAVVVGTGRCGCCWIPSHPHPTGARTIIHLHTLTCHHPPPPHRPALPLQNPHAWPRRPPASTLGPSSTPNPLFLPDPNSPHLPRPTRHAVCVRRATPRRPSQPCGHWSRRVFLTPASAPATHWQRRAAVRHTTDAPGPDISLGTGRFHRGTIHLHHRGTIRIPKWGTIHHRGTIHLHHRGTIHLHHWGPIHLHHRGTIRIPEWGTIHHRGTIRIPKWGPVYRTHGDRLHDRGIRPRSGGYPPGLAALQPAVPAARPVQC</sequence>
<evidence type="ECO:0000256" key="3">
    <source>
        <dbReference type="SAM" id="SignalP"/>
    </source>
</evidence>
<name>A0ABQ8UKM9_9EUKA</name>
<feature type="chain" id="PRO_5046025574" evidence="3">
    <location>
        <begin position="35"/>
        <end position="558"/>
    </location>
</feature>
<keyword evidence="5" id="KW-1185">Reference proteome</keyword>
<dbReference type="Proteomes" id="UP001141327">
    <property type="component" value="Unassembled WGS sequence"/>
</dbReference>
<keyword evidence="3" id="KW-0732">Signal</keyword>
<keyword evidence="2" id="KW-0472">Membrane</keyword>
<evidence type="ECO:0000256" key="2">
    <source>
        <dbReference type="SAM" id="Phobius"/>
    </source>
</evidence>
<proteinExistence type="predicted"/>
<feature type="region of interest" description="Disordered" evidence="1">
    <location>
        <begin position="340"/>
        <end position="369"/>
    </location>
</feature>
<feature type="compositionally biased region" description="Low complexity" evidence="1">
    <location>
        <begin position="194"/>
        <end position="203"/>
    </location>
</feature>
<evidence type="ECO:0000313" key="4">
    <source>
        <dbReference type="EMBL" id="KAJ4458030.1"/>
    </source>
</evidence>
<feature type="region of interest" description="Disordered" evidence="1">
    <location>
        <begin position="246"/>
        <end position="277"/>
    </location>
</feature>
<gene>
    <name evidence="4" type="ORF">PAPYR_6290</name>
</gene>
<feature type="compositionally biased region" description="Pro residues" evidence="1">
    <location>
        <begin position="204"/>
        <end position="228"/>
    </location>
</feature>
<accession>A0ABQ8UKM9</accession>
<evidence type="ECO:0000313" key="5">
    <source>
        <dbReference type="Proteomes" id="UP001141327"/>
    </source>
</evidence>
<keyword evidence="2" id="KW-0812">Transmembrane</keyword>
<feature type="transmembrane region" description="Helical" evidence="2">
    <location>
        <begin position="139"/>
        <end position="165"/>
    </location>
</feature>
<feature type="compositionally biased region" description="Basic and acidic residues" evidence="1">
    <location>
        <begin position="248"/>
        <end position="258"/>
    </location>
</feature>
<organism evidence="4 5">
    <name type="scientific">Paratrimastix pyriformis</name>
    <dbReference type="NCBI Taxonomy" id="342808"/>
    <lineage>
        <taxon>Eukaryota</taxon>
        <taxon>Metamonada</taxon>
        <taxon>Preaxostyla</taxon>
        <taxon>Paratrimastigidae</taxon>
        <taxon>Paratrimastix</taxon>
    </lineage>
</organism>
<feature type="signal peptide" evidence="3">
    <location>
        <begin position="1"/>
        <end position="34"/>
    </location>
</feature>
<keyword evidence="2" id="KW-1133">Transmembrane helix</keyword>
<dbReference type="EMBL" id="JAPMOS010000035">
    <property type="protein sequence ID" value="KAJ4458030.1"/>
    <property type="molecule type" value="Genomic_DNA"/>
</dbReference>